<dbReference type="EMBL" id="JXTB01000184">
    <property type="protein sequence ID" value="PON55362.1"/>
    <property type="molecule type" value="Genomic_DNA"/>
</dbReference>
<dbReference type="OrthoDB" id="10494612at2759"/>
<evidence type="ECO:0000256" key="1">
    <source>
        <dbReference type="SAM" id="MobiDB-lite"/>
    </source>
</evidence>
<feature type="region of interest" description="Disordered" evidence="1">
    <location>
        <begin position="12"/>
        <end position="45"/>
    </location>
</feature>
<evidence type="ECO:0000313" key="2">
    <source>
        <dbReference type="EMBL" id="PON55362.1"/>
    </source>
</evidence>
<keyword evidence="3" id="KW-1185">Reference proteome</keyword>
<dbReference type="AlphaFoldDB" id="A0A2P5C2T3"/>
<reference evidence="3" key="1">
    <citation type="submission" date="2016-06" db="EMBL/GenBank/DDBJ databases">
        <title>Parallel loss of symbiosis genes in relatives of nitrogen-fixing non-legume Parasponia.</title>
        <authorList>
            <person name="Van Velzen R."/>
            <person name="Holmer R."/>
            <person name="Bu F."/>
            <person name="Rutten L."/>
            <person name="Van Zeijl A."/>
            <person name="Liu W."/>
            <person name="Santuari L."/>
            <person name="Cao Q."/>
            <person name="Sharma T."/>
            <person name="Shen D."/>
            <person name="Roswanjaya Y."/>
            <person name="Wardhani T."/>
            <person name="Kalhor M.S."/>
            <person name="Jansen J."/>
            <person name="Van den Hoogen J."/>
            <person name="Gungor B."/>
            <person name="Hartog M."/>
            <person name="Hontelez J."/>
            <person name="Verver J."/>
            <person name="Yang W.-C."/>
            <person name="Schijlen E."/>
            <person name="Repin R."/>
            <person name="Schilthuizen M."/>
            <person name="Schranz E."/>
            <person name="Heidstra R."/>
            <person name="Miyata K."/>
            <person name="Fedorova E."/>
            <person name="Kohlen W."/>
            <person name="Bisseling T."/>
            <person name="Smit S."/>
            <person name="Geurts R."/>
        </authorList>
    </citation>
    <scope>NUCLEOTIDE SEQUENCE [LARGE SCALE GENOMIC DNA]</scope>
    <source>
        <strain evidence="3">cv. WU1-14</strain>
    </source>
</reference>
<dbReference type="Proteomes" id="UP000237105">
    <property type="component" value="Unassembled WGS sequence"/>
</dbReference>
<organism evidence="2 3">
    <name type="scientific">Parasponia andersonii</name>
    <name type="common">Sponia andersonii</name>
    <dbReference type="NCBI Taxonomy" id="3476"/>
    <lineage>
        <taxon>Eukaryota</taxon>
        <taxon>Viridiplantae</taxon>
        <taxon>Streptophyta</taxon>
        <taxon>Embryophyta</taxon>
        <taxon>Tracheophyta</taxon>
        <taxon>Spermatophyta</taxon>
        <taxon>Magnoliopsida</taxon>
        <taxon>eudicotyledons</taxon>
        <taxon>Gunneridae</taxon>
        <taxon>Pentapetalae</taxon>
        <taxon>rosids</taxon>
        <taxon>fabids</taxon>
        <taxon>Rosales</taxon>
        <taxon>Cannabaceae</taxon>
        <taxon>Parasponia</taxon>
    </lineage>
</organism>
<accession>A0A2P5C2T3</accession>
<proteinExistence type="predicted"/>
<gene>
    <name evidence="2" type="ORF">PanWU01x14_188560</name>
</gene>
<protein>
    <submittedName>
        <fullName evidence="2">Uncharacterized protein</fullName>
    </submittedName>
</protein>
<comment type="caution">
    <text evidence="2">The sequence shown here is derived from an EMBL/GenBank/DDBJ whole genome shotgun (WGS) entry which is preliminary data.</text>
</comment>
<name>A0A2P5C2T3_PARAD</name>
<evidence type="ECO:0000313" key="3">
    <source>
        <dbReference type="Proteomes" id="UP000237105"/>
    </source>
</evidence>
<feature type="compositionally biased region" description="Low complexity" evidence="1">
    <location>
        <begin position="21"/>
        <end position="31"/>
    </location>
</feature>
<sequence>MNPKNLIIVKARRTKAKKSSSKTTCSSSAGKIPTNTPVSKPTIPKQNLVDFKGKSAIETAYKKAKNVSDIEYSDEVKNILTRDQEVLDLGQVSLDPGLEVMDPSQVFLGSGQELIY</sequence>